<feature type="transmembrane region" description="Helical" evidence="11">
    <location>
        <begin position="399"/>
        <end position="416"/>
    </location>
</feature>
<sequence>MKILDRFIIKSFIGPFIMVLLIVVFILMMQFLWLYIDELVGKGLSLGVILEFLGWGGATMLPLALPLATLLASMMTLGTMGENNELLAIKAAGISLQRVLIPLICMSMAISVGAFFASNNLTPVAWNKIFTLREDIGRKKDEIKIPIGIFYDGVEGYTLRIDGRNDKSGMMYGVMVYNHSGKRGNESLTIADSGSMKMSPQKDYLIFNLYNGISYDETNTKKYRDTTYQLQQIDFTSQELVIPLENYTFTKSSEGKYSDQVKAMKLSRLSSDRDSIGRHFDSTITNQKVKIMAHSTLKYLKQYDSNFNVQTLPPLQYDSLGVCTWPNLPRERDALQEAISKANEHISMLTSFSRETYGDIFLLRRIDIEILKKFSQALACFVLFFIGAPLGAIIRKGGLGTPAIISVLFFVLYWVVDISSTKLQNDGAVNALVGAFLSTFVLAPIGAFITWKAINDSSILDMDAFKIAVRRFKNKITGRLRKVKIVYMGTPEFAVPPLDELRKAGYKISAIVTVADKASGRGLKVNESAVKKYAVEHKIPVLQPVSLKDPEFIAELESLKPDLFVVVAFRMLPEVVWKMPRLGTINLHASLLPQYRGAAPINWAIINGEKVTGVTTFMIDKEIDTGKVILQEQIKIQPEDNAGTMHDKLCETGSKLLVRTVDAIIDGKLEMRRQDMLMSDGEILRPAPKLTKELCHIDFRHLDGKKAVDLIRGLSPYPGAFFKLYRDGMENDSSIKVFEAEFIASTDGRYASYNVRQAEPGSIISDGKHFLGISVSDGIVLLKDIQMAGKKRMGAEAFLLGFREPESYRIA</sequence>
<evidence type="ECO:0000256" key="4">
    <source>
        <dbReference type="ARBA" id="ARBA00022475"/>
    </source>
</evidence>
<keyword evidence="7 10" id="KW-0648">Protein biosynthesis</keyword>
<dbReference type="GO" id="GO:0004479">
    <property type="term" value="F:methionyl-tRNA formyltransferase activity"/>
    <property type="evidence" value="ECO:0007669"/>
    <property type="project" value="UniProtKB-UniRule"/>
</dbReference>
<comment type="function">
    <text evidence="10">Attaches a formyl group to the free amino group of methionyl-tRNA(fMet). The formyl group appears to play a dual role in the initiator identity of N-formylmethionyl-tRNA by promoting its recognition by IF2 and preventing the misappropriation of this tRNA by the elongation apparatus.</text>
</comment>
<dbReference type="CDD" id="cd08646">
    <property type="entry name" value="FMT_core_Met-tRNA-FMT_N"/>
    <property type="match status" value="1"/>
</dbReference>
<keyword evidence="4" id="KW-1003">Cell membrane</keyword>
<comment type="subcellular location">
    <subcellularLocation>
        <location evidence="1">Cell membrane</location>
        <topology evidence="1">Multi-pass membrane protein</topology>
    </subcellularLocation>
</comment>
<dbReference type="InterPro" id="IPR005495">
    <property type="entry name" value="LptG/LptF_permease"/>
</dbReference>
<dbReference type="EMBL" id="JADIMA010000085">
    <property type="protein sequence ID" value="MBO8473619.1"/>
    <property type="molecule type" value="Genomic_DNA"/>
</dbReference>
<dbReference type="EC" id="2.1.2.9" evidence="3 10"/>
<evidence type="ECO:0000256" key="1">
    <source>
        <dbReference type="ARBA" id="ARBA00004651"/>
    </source>
</evidence>
<dbReference type="SUPFAM" id="SSF53328">
    <property type="entry name" value="Formyltransferase"/>
    <property type="match status" value="1"/>
</dbReference>
<dbReference type="CDD" id="cd08704">
    <property type="entry name" value="Met_tRNA_FMT_C"/>
    <property type="match status" value="1"/>
</dbReference>
<feature type="domain" description="Formyl transferase C-terminal" evidence="13">
    <location>
        <begin position="689"/>
        <end position="802"/>
    </location>
</feature>
<keyword evidence="9 11" id="KW-0472">Membrane</keyword>
<dbReference type="Proteomes" id="UP000823604">
    <property type="component" value="Unassembled WGS sequence"/>
</dbReference>
<dbReference type="InterPro" id="IPR005794">
    <property type="entry name" value="Fmt"/>
</dbReference>
<dbReference type="InterPro" id="IPR005793">
    <property type="entry name" value="Formyl_trans_C"/>
</dbReference>
<dbReference type="PANTHER" id="PTHR33529">
    <property type="entry name" value="SLR0882 PROTEIN-RELATED"/>
    <property type="match status" value="1"/>
</dbReference>
<dbReference type="AlphaFoldDB" id="A0A9D9IL78"/>
<feature type="transmembrane region" description="Helical" evidence="11">
    <location>
        <begin position="428"/>
        <end position="451"/>
    </location>
</feature>
<evidence type="ECO:0000256" key="8">
    <source>
        <dbReference type="ARBA" id="ARBA00022989"/>
    </source>
</evidence>
<comment type="caution">
    <text evidence="14">The sequence shown here is derived from an EMBL/GenBank/DDBJ whole genome shotgun (WGS) entry which is preliminary data.</text>
</comment>
<dbReference type="Pfam" id="PF00551">
    <property type="entry name" value="Formyl_trans_N"/>
    <property type="match status" value="1"/>
</dbReference>
<evidence type="ECO:0000256" key="2">
    <source>
        <dbReference type="ARBA" id="ARBA00010699"/>
    </source>
</evidence>
<dbReference type="NCBIfam" id="TIGR00460">
    <property type="entry name" value="fmt"/>
    <property type="match status" value="1"/>
</dbReference>
<evidence type="ECO:0000256" key="10">
    <source>
        <dbReference type="HAMAP-Rule" id="MF_00182"/>
    </source>
</evidence>
<evidence type="ECO:0000256" key="7">
    <source>
        <dbReference type="ARBA" id="ARBA00022917"/>
    </source>
</evidence>
<comment type="catalytic activity">
    <reaction evidence="10">
        <text>L-methionyl-tRNA(fMet) + (6R)-10-formyltetrahydrofolate = N-formyl-L-methionyl-tRNA(fMet) + (6S)-5,6,7,8-tetrahydrofolate + H(+)</text>
        <dbReference type="Rhea" id="RHEA:24380"/>
        <dbReference type="Rhea" id="RHEA-COMP:9952"/>
        <dbReference type="Rhea" id="RHEA-COMP:9953"/>
        <dbReference type="ChEBI" id="CHEBI:15378"/>
        <dbReference type="ChEBI" id="CHEBI:57453"/>
        <dbReference type="ChEBI" id="CHEBI:78530"/>
        <dbReference type="ChEBI" id="CHEBI:78844"/>
        <dbReference type="ChEBI" id="CHEBI:195366"/>
        <dbReference type="EC" id="2.1.2.9"/>
    </reaction>
</comment>
<dbReference type="InterPro" id="IPR036477">
    <property type="entry name" value="Formyl_transf_N_sf"/>
</dbReference>
<dbReference type="Pfam" id="PF03739">
    <property type="entry name" value="LptF_LptG"/>
    <property type="match status" value="1"/>
</dbReference>
<feature type="transmembrane region" description="Helical" evidence="11">
    <location>
        <begin position="56"/>
        <end position="78"/>
    </location>
</feature>
<dbReference type="PANTHER" id="PTHR33529:SF6">
    <property type="entry name" value="YJGP_YJGQ FAMILY PERMEASE"/>
    <property type="match status" value="1"/>
</dbReference>
<evidence type="ECO:0000256" key="9">
    <source>
        <dbReference type="ARBA" id="ARBA00023136"/>
    </source>
</evidence>
<feature type="transmembrane region" description="Helical" evidence="11">
    <location>
        <begin position="374"/>
        <end position="392"/>
    </location>
</feature>
<dbReference type="SUPFAM" id="SSF50486">
    <property type="entry name" value="FMT C-terminal domain-like"/>
    <property type="match status" value="1"/>
</dbReference>
<keyword evidence="8 11" id="KW-1133">Transmembrane helix</keyword>
<evidence type="ECO:0000259" key="13">
    <source>
        <dbReference type="Pfam" id="PF02911"/>
    </source>
</evidence>
<proteinExistence type="inferred from homology"/>
<feature type="binding site" evidence="10">
    <location>
        <begin position="590"/>
        <end position="593"/>
    </location>
    <ligand>
        <name>(6S)-5,6,7,8-tetrahydrofolate</name>
        <dbReference type="ChEBI" id="CHEBI:57453"/>
    </ligand>
</feature>
<protein>
    <recommendedName>
        <fullName evidence="3 10">Methionyl-tRNA formyltransferase</fullName>
        <ecNumber evidence="3 10">2.1.2.9</ecNumber>
    </recommendedName>
</protein>
<dbReference type="InterPro" id="IPR044135">
    <property type="entry name" value="Met-tRNA-FMT_C"/>
</dbReference>
<keyword evidence="6 11" id="KW-0812">Transmembrane</keyword>
<comment type="similarity">
    <text evidence="2 10">Belongs to the Fmt family.</text>
</comment>
<evidence type="ECO:0000313" key="14">
    <source>
        <dbReference type="EMBL" id="MBO8473619.1"/>
    </source>
</evidence>
<evidence type="ECO:0000256" key="3">
    <source>
        <dbReference type="ARBA" id="ARBA00012261"/>
    </source>
</evidence>
<organism evidence="14 15">
    <name type="scientific">Candidatus Merdivivens pullicola</name>
    <dbReference type="NCBI Taxonomy" id="2840872"/>
    <lineage>
        <taxon>Bacteria</taxon>
        <taxon>Pseudomonadati</taxon>
        <taxon>Bacteroidota</taxon>
        <taxon>Bacteroidia</taxon>
        <taxon>Bacteroidales</taxon>
        <taxon>Muribaculaceae</taxon>
        <taxon>Muribaculaceae incertae sedis</taxon>
        <taxon>Candidatus Merdivivens</taxon>
    </lineage>
</organism>
<reference evidence="14" key="1">
    <citation type="submission" date="2020-10" db="EMBL/GenBank/DDBJ databases">
        <authorList>
            <person name="Gilroy R."/>
        </authorList>
    </citation>
    <scope>NUCLEOTIDE SEQUENCE</scope>
    <source>
        <strain evidence="14">B1-8020</strain>
    </source>
</reference>
<evidence type="ECO:0000259" key="12">
    <source>
        <dbReference type="Pfam" id="PF00551"/>
    </source>
</evidence>
<evidence type="ECO:0000256" key="5">
    <source>
        <dbReference type="ARBA" id="ARBA00022679"/>
    </source>
</evidence>
<evidence type="ECO:0000256" key="6">
    <source>
        <dbReference type="ARBA" id="ARBA00022692"/>
    </source>
</evidence>
<dbReference type="GO" id="GO:0043190">
    <property type="term" value="C:ATP-binding cassette (ABC) transporter complex"/>
    <property type="evidence" value="ECO:0007669"/>
    <property type="project" value="TreeGrafter"/>
</dbReference>
<dbReference type="InterPro" id="IPR002376">
    <property type="entry name" value="Formyl_transf_N"/>
</dbReference>
<gene>
    <name evidence="10" type="primary">fmt</name>
    <name evidence="14" type="ORF">IAB81_08370</name>
</gene>
<evidence type="ECO:0000256" key="11">
    <source>
        <dbReference type="SAM" id="Phobius"/>
    </source>
</evidence>
<reference evidence="14" key="2">
    <citation type="journal article" date="2021" name="PeerJ">
        <title>Extensive microbial diversity within the chicken gut microbiome revealed by metagenomics and culture.</title>
        <authorList>
            <person name="Gilroy R."/>
            <person name="Ravi A."/>
            <person name="Getino M."/>
            <person name="Pursley I."/>
            <person name="Horton D.L."/>
            <person name="Alikhan N.F."/>
            <person name="Baker D."/>
            <person name="Gharbi K."/>
            <person name="Hall N."/>
            <person name="Watson M."/>
            <person name="Adriaenssens E.M."/>
            <person name="Foster-Nyarko E."/>
            <person name="Jarju S."/>
            <person name="Secka A."/>
            <person name="Antonio M."/>
            <person name="Oren A."/>
            <person name="Chaudhuri R.R."/>
            <person name="La Ragione R."/>
            <person name="Hildebrand F."/>
            <person name="Pallen M.J."/>
        </authorList>
    </citation>
    <scope>NUCLEOTIDE SEQUENCE</scope>
    <source>
        <strain evidence="14">B1-8020</strain>
    </source>
</reference>
<name>A0A9D9IL78_9BACT</name>
<dbReference type="Gene3D" id="3.40.50.12230">
    <property type="match status" value="1"/>
</dbReference>
<feature type="domain" description="Formyl transferase N-terminal" evidence="12">
    <location>
        <begin position="484"/>
        <end position="661"/>
    </location>
</feature>
<feature type="transmembrane region" description="Helical" evidence="11">
    <location>
        <begin position="12"/>
        <end position="36"/>
    </location>
</feature>
<dbReference type="GO" id="GO:0015920">
    <property type="term" value="P:lipopolysaccharide transport"/>
    <property type="evidence" value="ECO:0007669"/>
    <property type="project" value="TreeGrafter"/>
</dbReference>
<keyword evidence="5 10" id="KW-0808">Transferase</keyword>
<dbReference type="InterPro" id="IPR011034">
    <property type="entry name" value="Formyl_transferase-like_C_sf"/>
</dbReference>
<dbReference type="InterPro" id="IPR041711">
    <property type="entry name" value="Met-tRNA-FMT_N"/>
</dbReference>
<accession>A0A9D9IL78</accession>
<evidence type="ECO:0000313" key="15">
    <source>
        <dbReference type="Proteomes" id="UP000823604"/>
    </source>
</evidence>
<dbReference type="Pfam" id="PF02911">
    <property type="entry name" value="Formyl_trans_C"/>
    <property type="match status" value="1"/>
</dbReference>
<dbReference type="HAMAP" id="MF_00182">
    <property type="entry name" value="Formyl_trans"/>
    <property type="match status" value="1"/>
</dbReference>